<dbReference type="GO" id="GO:0044780">
    <property type="term" value="P:bacterial-type flagellum assembly"/>
    <property type="evidence" value="ECO:0007669"/>
    <property type="project" value="InterPro"/>
</dbReference>
<keyword evidence="3" id="KW-1005">Bacterial flagellum biogenesis</keyword>
<dbReference type="InterPro" id="IPR036679">
    <property type="entry name" value="FlgN-like_sf"/>
</dbReference>
<gene>
    <name evidence="4" type="ordered locus">Mlg_0888</name>
</gene>
<comment type="function">
    <text evidence="1">Required for the efficient initiation of filament assembly.</text>
</comment>
<evidence type="ECO:0000256" key="2">
    <source>
        <dbReference type="ARBA" id="ARBA00007703"/>
    </source>
</evidence>
<organism evidence="4 5">
    <name type="scientific">Alkalilimnicola ehrlichii (strain ATCC BAA-1101 / DSM 17681 / MLHE-1)</name>
    <dbReference type="NCBI Taxonomy" id="187272"/>
    <lineage>
        <taxon>Bacteria</taxon>
        <taxon>Pseudomonadati</taxon>
        <taxon>Pseudomonadota</taxon>
        <taxon>Gammaproteobacteria</taxon>
        <taxon>Chromatiales</taxon>
        <taxon>Ectothiorhodospiraceae</taxon>
        <taxon>Alkalilimnicola</taxon>
    </lineage>
</organism>
<keyword evidence="5" id="KW-1185">Reference proteome</keyword>
<dbReference type="InterPro" id="IPR007809">
    <property type="entry name" value="FlgN-like"/>
</dbReference>
<dbReference type="RefSeq" id="WP_011628637.1">
    <property type="nucleotide sequence ID" value="NC_008340.1"/>
</dbReference>
<reference evidence="5" key="1">
    <citation type="submission" date="2006-08" db="EMBL/GenBank/DDBJ databases">
        <title>Complete sequence of Alkalilimnicola ehrilichei MLHE-1.</title>
        <authorList>
            <person name="Copeland A."/>
            <person name="Lucas S."/>
            <person name="Lapidus A."/>
            <person name="Barry K."/>
            <person name="Detter J.C."/>
            <person name="Glavina del Rio T."/>
            <person name="Hammon N."/>
            <person name="Israni S."/>
            <person name="Dalin E."/>
            <person name="Tice H."/>
            <person name="Pitluck S."/>
            <person name="Sims D."/>
            <person name="Brettin T."/>
            <person name="Bruce D."/>
            <person name="Han C."/>
            <person name="Tapia R."/>
            <person name="Gilna P."/>
            <person name="Schmutz J."/>
            <person name="Larimer F."/>
            <person name="Land M."/>
            <person name="Hauser L."/>
            <person name="Kyrpides N."/>
            <person name="Mikhailova N."/>
            <person name="Oremland R.S."/>
            <person name="Hoeft S.E."/>
            <person name="Switzer-Blum J."/>
            <person name="Kulp T."/>
            <person name="King G."/>
            <person name="Tabita R."/>
            <person name="Witte B."/>
            <person name="Santini J.M."/>
            <person name="Basu P."/>
            <person name="Hollibaugh J.T."/>
            <person name="Xie G."/>
            <person name="Stolz J.F."/>
            <person name="Richardson P."/>
        </authorList>
    </citation>
    <scope>NUCLEOTIDE SEQUENCE [LARGE SCALE GENOMIC DNA]</scope>
    <source>
        <strain evidence="5">ATCC BAA-1101 / DSM 17681 / MLHE-1</strain>
    </source>
</reference>
<dbReference type="SUPFAM" id="SSF140566">
    <property type="entry name" value="FlgN-like"/>
    <property type="match status" value="1"/>
</dbReference>
<protein>
    <submittedName>
        <fullName evidence="4">FlgN family protein</fullName>
    </submittedName>
</protein>
<dbReference type="OrthoDB" id="8776675at2"/>
<name>Q0AA95_ALKEH</name>
<evidence type="ECO:0000313" key="5">
    <source>
        <dbReference type="Proteomes" id="UP000001962"/>
    </source>
</evidence>
<dbReference type="HOGENOM" id="CLU_1657147_0_0_6"/>
<dbReference type="EMBL" id="CP000453">
    <property type="protein sequence ID" value="ABI56242.1"/>
    <property type="molecule type" value="Genomic_DNA"/>
</dbReference>
<dbReference type="Proteomes" id="UP000001962">
    <property type="component" value="Chromosome"/>
</dbReference>
<dbReference type="eggNOG" id="COG3418">
    <property type="taxonomic scope" value="Bacteria"/>
</dbReference>
<sequence length="159" mass="17335">MTDSDQDDRLRDSLQRCQECAHTVMAVLERERGLLEQRDPEGLTALMPEKLEALATLEAAERQRAEAAWALGYAPDPEGMRRLLRERSDAGLEAEWQALTRQLQALQRSNEANGRLIHRSLEQTAGILAILTGAPAQGVTYGRDGAQGGAGPGRCITSA</sequence>
<comment type="similarity">
    <text evidence="2">Belongs to the FlgN family.</text>
</comment>
<accession>Q0AA95</accession>
<evidence type="ECO:0000313" key="4">
    <source>
        <dbReference type="EMBL" id="ABI56242.1"/>
    </source>
</evidence>
<proteinExistence type="inferred from homology"/>
<dbReference type="AlphaFoldDB" id="Q0AA95"/>
<dbReference type="Gene3D" id="1.20.58.300">
    <property type="entry name" value="FlgN-like"/>
    <property type="match status" value="1"/>
</dbReference>
<dbReference type="Pfam" id="PF05130">
    <property type="entry name" value="FlgN"/>
    <property type="match status" value="1"/>
</dbReference>
<dbReference type="KEGG" id="aeh:Mlg_0888"/>
<evidence type="ECO:0000256" key="1">
    <source>
        <dbReference type="ARBA" id="ARBA00002397"/>
    </source>
</evidence>
<evidence type="ECO:0000256" key="3">
    <source>
        <dbReference type="ARBA" id="ARBA00022795"/>
    </source>
</evidence>